<dbReference type="AlphaFoldDB" id="A0AAD4LC44"/>
<gene>
    <name evidence="2" type="ORF">EDB92DRAFT_1818649</name>
</gene>
<keyword evidence="3" id="KW-1185">Reference proteome</keyword>
<feature type="region of interest" description="Disordered" evidence="1">
    <location>
        <begin position="1"/>
        <end position="66"/>
    </location>
</feature>
<evidence type="ECO:0000256" key="1">
    <source>
        <dbReference type="SAM" id="MobiDB-lite"/>
    </source>
</evidence>
<accession>A0AAD4LC44</accession>
<comment type="caution">
    <text evidence="2">The sequence shown here is derived from an EMBL/GenBank/DDBJ whole genome shotgun (WGS) entry which is preliminary data.</text>
</comment>
<proteinExistence type="predicted"/>
<name>A0AAD4LC44_9AGAM</name>
<organism evidence="2 3">
    <name type="scientific">Lactarius akahatsu</name>
    <dbReference type="NCBI Taxonomy" id="416441"/>
    <lineage>
        <taxon>Eukaryota</taxon>
        <taxon>Fungi</taxon>
        <taxon>Dikarya</taxon>
        <taxon>Basidiomycota</taxon>
        <taxon>Agaricomycotina</taxon>
        <taxon>Agaricomycetes</taxon>
        <taxon>Russulales</taxon>
        <taxon>Russulaceae</taxon>
        <taxon>Lactarius</taxon>
    </lineage>
</organism>
<evidence type="ECO:0000313" key="2">
    <source>
        <dbReference type="EMBL" id="KAH8985478.1"/>
    </source>
</evidence>
<feature type="compositionally biased region" description="Basic and acidic residues" evidence="1">
    <location>
        <begin position="43"/>
        <end position="59"/>
    </location>
</feature>
<reference evidence="2" key="1">
    <citation type="submission" date="2022-01" db="EMBL/GenBank/DDBJ databases">
        <title>Comparative genomics reveals a dynamic genome evolution in the ectomycorrhizal milk-cap (Lactarius) mushrooms.</title>
        <authorList>
            <consortium name="DOE Joint Genome Institute"/>
            <person name="Lebreton A."/>
            <person name="Tang N."/>
            <person name="Kuo A."/>
            <person name="LaButti K."/>
            <person name="Drula E."/>
            <person name="Barry K."/>
            <person name="Clum A."/>
            <person name="Lipzen A."/>
            <person name="Mousain D."/>
            <person name="Ng V."/>
            <person name="Wang R."/>
            <person name="Wang X."/>
            <person name="Dai Y."/>
            <person name="Henrissat B."/>
            <person name="Grigoriev I.V."/>
            <person name="Guerin-Laguette A."/>
            <person name="Yu F."/>
            <person name="Martin F.M."/>
        </authorList>
    </citation>
    <scope>NUCLEOTIDE SEQUENCE</scope>
    <source>
        <strain evidence="2">QP</strain>
    </source>
</reference>
<protein>
    <submittedName>
        <fullName evidence="2">Uncharacterized protein</fullName>
    </submittedName>
</protein>
<dbReference type="Proteomes" id="UP001201163">
    <property type="component" value="Unassembled WGS sequence"/>
</dbReference>
<evidence type="ECO:0000313" key="3">
    <source>
        <dbReference type="Proteomes" id="UP001201163"/>
    </source>
</evidence>
<sequence length="212" mass="23325">MTAMLGPIDSTPGSLVLGVSSIEPDSHWDQGRRGRRRPGADPSGKKEDRNDLEKGEGPVKGKAKAIGWEAKRNALEKEKKKKHNVTHTRINYGSAPVKVRRGDSVVIAVAQWSALCGQKIVTSESTASCGATRLRRTVGQVHGKKRGWATKLWDDDIARMLRSSDVMPAQKSVADYEVSRSPIMFHEYTVVDSQANDYNQRKGLELEDSSVA</sequence>
<dbReference type="EMBL" id="JAKELL010000063">
    <property type="protein sequence ID" value="KAH8985478.1"/>
    <property type="molecule type" value="Genomic_DNA"/>
</dbReference>